<evidence type="ECO:0000313" key="7">
    <source>
        <dbReference type="Proteomes" id="UP000006304"/>
    </source>
</evidence>
<dbReference type="KEGG" id="nbr:O3I_002560"/>
<dbReference type="PROSITE" id="PS00893">
    <property type="entry name" value="NUDIX_BOX"/>
    <property type="match status" value="1"/>
</dbReference>
<dbReference type="STRING" id="1133849.O3I_002560"/>
<name>K0ENJ2_NOCB7</name>
<dbReference type="RefSeq" id="WP_014981336.1">
    <property type="nucleotide sequence ID" value="NC_018681.1"/>
</dbReference>
<evidence type="ECO:0000313" key="6">
    <source>
        <dbReference type="EMBL" id="AFT98474.1"/>
    </source>
</evidence>
<dbReference type="InterPro" id="IPR015797">
    <property type="entry name" value="NUDIX_hydrolase-like_dom_sf"/>
</dbReference>
<sequence length="147" mass="16324">MTTRHLVDAHVLLIRDGRLLLSKRRGADEFDGRWHLPAGKVEVGESATAAAVREANEEIGVHIDPADLRHVHTAHVIGNGHEPRLGLFFEVRTWRGEPVNREPDKCYELRWFPLGALPADIIAYPTAGISALTTGATYSERGWTAEK</sequence>
<dbReference type="InterPro" id="IPR020476">
    <property type="entry name" value="Nudix_hydrolase"/>
</dbReference>
<proteinExistence type="inferred from homology"/>
<dbReference type="GO" id="GO:0016787">
    <property type="term" value="F:hydrolase activity"/>
    <property type="evidence" value="ECO:0007669"/>
    <property type="project" value="UniProtKB-KW"/>
</dbReference>
<protein>
    <submittedName>
        <fullName evidence="6">MutT family protein</fullName>
    </submittedName>
</protein>
<dbReference type="HOGENOM" id="CLU_037162_9_3_11"/>
<keyword evidence="7" id="KW-1185">Reference proteome</keyword>
<dbReference type="Pfam" id="PF00293">
    <property type="entry name" value="NUDIX"/>
    <property type="match status" value="1"/>
</dbReference>
<dbReference type="InterPro" id="IPR020084">
    <property type="entry name" value="NUDIX_hydrolase_CS"/>
</dbReference>
<evidence type="ECO:0000256" key="1">
    <source>
        <dbReference type="ARBA" id="ARBA00001946"/>
    </source>
</evidence>
<comment type="similarity">
    <text evidence="2 4">Belongs to the Nudix hydrolase family.</text>
</comment>
<dbReference type="PRINTS" id="PR00502">
    <property type="entry name" value="NUDIXFAMILY"/>
</dbReference>
<dbReference type="Gene3D" id="3.90.79.10">
    <property type="entry name" value="Nucleoside Triphosphate Pyrophosphohydrolase"/>
    <property type="match status" value="1"/>
</dbReference>
<accession>K0ENJ2</accession>
<dbReference type="InterPro" id="IPR000086">
    <property type="entry name" value="NUDIX_hydrolase_dom"/>
</dbReference>
<reference evidence="6 7" key="1">
    <citation type="journal article" date="2012" name="J. Bacteriol.">
        <title>Complete genome sequence of Nocardia brasiliensis HUJEG-1.</title>
        <authorList>
            <person name="Vera-Cabrera L."/>
            <person name="Ortiz-Lopez R."/>
            <person name="Elizondo-Gonzalez R."/>
            <person name="Perez-Maya A.A."/>
            <person name="Ocampo-Candiani J."/>
        </authorList>
    </citation>
    <scope>NUCLEOTIDE SEQUENCE [LARGE SCALE GENOMIC DNA]</scope>
    <source>
        <strain evidence="7">ATCC 700358</strain>
    </source>
</reference>
<evidence type="ECO:0000256" key="4">
    <source>
        <dbReference type="RuleBase" id="RU003476"/>
    </source>
</evidence>
<dbReference type="eggNOG" id="COG1051">
    <property type="taxonomic scope" value="Bacteria"/>
</dbReference>
<dbReference type="PROSITE" id="PS51462">
    <property type="entry name" value="NUDIX"/>
    <property type="match status" value="1"/>
</dbReference>
<dbReference type="CDD" id="cd04683">
    <property type="entry name" value="NUDIX_Hydrolase"/>
    <property type="match status" value="1"/>
</dbReference>
<gene>
    <name evidence="6" type="ORF">O3I_002560</name>
</gene>
<comment type="cofactor">
    <cofactor evidence="1">
        <name>Mg(2+)</name>
        <dbReference type="ChEBI" id="CHEBI:18420"/>
    </cofactor>
</comment>
<evidence type="ECO:0000256" key="2">
    <source>
        <dbReference type="ARBA" id="ARBA00005582"/>
    </source>
</evidence>
<dbReference type="SUPFAM" id="SSF55811">
    <property type="entry name" value="Nudix"/>
    <property type="match status" value="1"/>
</dbReference>
<evidence type="ECO:0000259" key="5">
    <source>
        <dbReference type="PROSITE" id="PS51462"/>
    </source>
</evidence>
<feature type="domain" description="Nudix hydrolase" evidence="5">
    <location>
        <begin position="3"/>
        <end position="134"/>
    </location>
</feature>
<dbReference type="EMBL" id="CP003876">
    <property type="protein sequence ID" value="AFT98474.1"/>
    <property type="molecule type" value="Genomic_DNA"/>
</dbReference>
<dbReference type="AlphaFoldDB" id="K0ENJ2"/>
<evidence type="ECO:0000256" key="3">
    <source>
        <dbReference type="ARBA" id="ARBA00022801"/>
    </source>
</evidence>
<keyword evidence="3 4" id="KW-0378">Hydrolase</keyword>
<dbReference type="PANTHER" id="PTHR43046:SF16">
    <property type="entry name" value="ADP-RIBOSE PYROPHOSPHATASE YJHB-RELATED"/>
    <property type="match status" value="1"/>
</dbReference>
<dbReference type="PANTHER" id="PTHR43046">
    <property type="entry name" value="GDP-MANNOSE MANNOSYL HYDROLASE"/>
    <property type="match status" value="1"/>
</dbReference>
<dbReference type="Proteomes" id="UP000006304">
    <property type="component" value="Chromosome"/>
</dbReference>
<organism evidence="6 7">
    <name type="scientific">Nocardia brasiliensis (strain ATCC 700358 / HUJEG-1)</name>
    <dbReference type="NCBI Taxonomy" id="1133849"/>
    <lineage>
        <taxon>Bacteria</taxon>
        <taxon>Bacillati</taxon>
        <taxon>Actinomycetota</taxon>
        <taxon>Actinomycetes</taxon>
        <taxon>Mycobacteriales</taxon>
        <taxon>Nocardiaceae</taxon>
        <taxon>Nocardia</taxon>
    </lineage>
</organism>